<dbReference type="EMBL" id="LSDT01000015">
    <property type="protein sequence ID" value="KXB92311.1"/>
    <property type="molecule type" value="Genomic_DNA"/>
</dbReference>
<sequence>MLLKKNGDDLLTSETIYLSQRRNLSFILFIDILFIYKSKN</sequence>
<dbReference type="STRING" id="1588748.HMPREF3182_00541"/>
<gene>
    <name evidence="1" type="ORF">HMPREF3182_00541</name>
</gene>
<keyword evidence="2" id="KW-1185">Reference proteome</keyword>
<dbReference type="AlphaFoldDB" id="A0A134CJB9"/>
<proteinExistence type="predicted"/>
<dbReference type="Proteomes" id="UP000070160">
    <property type="component" value="Unassembled WGS sequence"/>
</dbReference>
<accession>A0A134CJB9</accession>
<comment type="caution">
    <text evidence="1">The sequence shown here is derived from an EMBL/GenBank/DDBJ whole genome shotgun (WGS) entry which is preliminary data.</text>
</comment>
<name>A0A134CJB9_9FIRM</name>
<evidence type="ECO:0000313" key="2">
    <source>
        <dbReference type="Proteomes" id="UP000070160"/>
    </source>
</evidence>
<protein>
    <submittedName>
        <fullName evidence="1">Uncharacterized protein</fullName>
    </submittedName>
</protein>
<reference evidence="2" key="1">
    <citation type="submission" date="2016-01" db="EMBL/GenBank/DDBJ databases">
        <authorList>
            <person name="Mitreva M."/>
            <person name="Pepin K.H."/>
            <person name="Mihindukulasuriya K.A."/>
            <person name="Fulton R."/>
            <person name="Fronick C."/>
            <person name="O'Laughlin M."/>
            <person name="Miner T."/>
            <person name="Herter B."/>
            <person name="Rosa B.A."/>
            <person name="Cordes M."/>
            <person name="Tomlinson C."/>
            <person name="Wollam A."/>
            <person name="Palsikar V.B."/>
            <person name="Mardis E.R."/>
            <person name="Wilson R.K."/>
        </authorList>
    </citation>
    <scope>NUCLEOTIDE SEQUENCE [LARGE SCALE GENOMIC DNA]</scope>
    <source>
        <strain evidence="2">KA00182</strain>
    </source>
</reference>
<organism evidence="1 2">
    <name type="scientific">Megasphaera hutchinsoni</name>
    <dbReference type="NCBI Taxonomy" id="1588748"/>
    <lineage>
        <taxon>Bacteria</taxon>
        <taxon>Bacillati</taxon>
        <taxon>Bacillota</taxon>
        <taxon>Negativicutes</taxon>
        <taxon>Veillonellales</taxon>
        <taxon>Veillonellaceae</taxon>
        <taxon>Megasphaera</taxon>
    </lineage>
</organism>
<evidence type="ECO:0000313" key="1">
    <source>
        <dbReference type="EMBL" id="KXB92311.1"/>
    </source>
</evidence>